<dbReference type="EC" id="5.1.1.1" evidence="5 9"/>
<keyword evidence="7 9" id="KW-0413">Isomerase</keyword>
<comment type="cofactor">
    <cofactor evidence="2 9">
        <name>pyridoxal 5'-phosphate</name>
        <dbReference type="ChEBI" id="CHEBI:597326"/>
    </cofactor>
</comment>
<dbReference type="PROSITE" id="PS00395">
    <property type="entry name" value="ALANINE_RACEMASE"/>
    <property type="match status" value="1"/>
</dbReference>
<keyword evidence="12" id="KW-1185">Reference proteome</keyword>
<comment type="caution">
    <text evidence="11">The sequence shown here is derived from an EMBL/GenBank/DDBJ whole genome shotgun (WGS) entry which is preliminary data.</text>
</comment>
<evidence type="ECO:0000256" key="4">
    <source>
        <dbReference type="ARBA" id="ARBA00007880"/>
    </source>
</evidence>
<dbReference type="GO" id="GO:0008784">
    <property type="term" value="F:alanine racemase activity"/>
    <property type="evidence" value="ECO:0007669"/>
    <property type="project" value="UniProtKB-EC"/>
</dbReference>
<dbReference type="PRINTS" id="PR00992">
    <property type="entry name" value="ALARACEMASE"/>
</dbReference>
<evidence type="ECO:0000256" key="7">
    <source>
        <dbReference type="ARBA" id="ARBA00023235"/>
    </source>
</evidence>
<dbReference type="Gene3D" id="2.40.37.10">
    <property type="entry name" value="Lyase, Ornithine Decarboxylase, Chain A, domain 1"/>
    <property type="match status" value="1"/>
</dbReference>
<dbReference type="SUPFAM" id="SSF50621">
    <property type="entry name" value="Alanine racemase C-terminal domain-like"/>
    <property type="match status" value="1"/>
</dbReference>
<evidence type="ECO:0000256" key="6">
    <source>
        <dbReference type="ARBA" id="ARBA00022898"/>
    </source>
</evidence>
<dbReference type="NCBIfam" id="TIGR00492">
    <property type="entry name" value="alr"/>
    <property type="match status" value="1"/>
</dbReference>
<evidence type="ECO:0000256" key="9">
    <source>
        <dbReference type="HAMAP-Rule" id="MF_01201"/>
    </source>
</evidence>
<comment type="pathway">
    <text evidence="8 9">Amino-acid biosynthesis; D-alanine biosynthesis; D-alanine from L-alanine: step 1/1.</text>
</comment>
<dbReference type="SMART" id="SM01005">
    <property type="entry name" value="Ala_racemase_C"/>
    <property type="match status" value="1"/>
</dbReference>
<comment type="pathway">
    <text evidence="3">Cell wall biogenesis; peptidoglycan biosynthesis.</text>
</comment>
<accession>A0ABT9GZ10</accession>
<dbReference type="EMBL" id="JAUZVZ010000010">
    <property type="protein sequence ID" value="MDP4536277.1"/>
    <property type="molecule type" value="Genomic_DNA"/>
</dbReference>
<feature type="binding site" evidence="9">
    <location>
        <position position="303"/>
    </location>
    <ligand>
        <name>substrate</name>
    </ligand>
</feature>
<protein>
    <recommendedName>
        <fullName evidence="5 9">Alanine racemase</fullName>
        <ecNumber evidence="5 9">5.1.1.1</ecNumber>
    </recommendedName>
</protein>
<evidence type="ECO:0000256" key="2">
    <source>
        <dbReference type="ARBA" id="ARBA00001933"/>
    </source>
</evidence>
<dbReference type="HAMAP" id="MF_01201">
    <property type="entry name" value="Ala_racemase"/>
    <property type="match status" value="1"/>
</dbReference>
<proteinExistence type="inferred from homology"/>
<evidence type="ECO:0000313" key="11">
    <source>
        <dbReference type="EMBL" id="MDP4536277.1"/>
    </source>
</evidence>
<evidence type="ECO:0000256" key="1">
    <source>
        <dbReference type="ARBA" id="ARBA00000316"/>
    </source>
</evidence>
<feature type="active site" description="Proton acceptor; specific for D-alanine" evidence="9">
    <location>
        <position position="35"/>
    </location>
</feature>
<evidence type="ECO:0000256" key="8">
    <source>
        <dbReference type="ARBA" id="ARBA00037912"/>
    </source>
</evidence>
<sequence length="361" mass="39382">MLRKPVARIDLTALQHNLRQVRQLAPESKVLAVLKANAYGHGMLKVAEQLQQADAFGVARLDEALSLRAGGVVKPIVLLEGFFDADELPQIVASNLQVVVHQQEQVDAIVAAELDAPIRVWLKMDTGMHRLGLMPEHYQTAYQRLSQSPNCLPAFRLMSHFACADDRQSPDTQAQLQCFYHHSQGLAGEVSLANSAGVLAWPESHQQWVRPGIMLYGVSPMLQQQAMPIELKPVMTLCSRVIAVRSIAAGETVGYGSAWQTPQATRLAVVAIGYGDGYPRNVPNGTPVLVHGKRYPIVGRVSMDMLTIDIGTDAVQSGDEVVLWGQGLPVAEIAAKVGTIPYELLCNITPRVDFHYNSSAL</sequence>
<dbReference type="InterPro" id="IPR020622">
    <property type="entry name" value="Ala_racemase_pyridoxalP-BS"/>
</dbReference>
<dbReference type="InterPro" id="IPR000821">
    <property type="entry name" value="Ala_racemase"/>
</dbReference>
<feature type="domain" description="Alanine racemase C-terminal" evidence="10">
    <location>
        <begin position="234"/>
        <end position="357"/>
    </location>
</feature>
<name>A0ABT9GZ10_9GAMM</name>
<dbReference type="Gene3D" id="3.20.20.10">
    <property type="entry name" value="Alanine racemase"/>
    <property type="match status" value="1"/>
</dbReference>
<dbReference type="PANTHER" id="PTHR30511:SF4">
    <property type="entry name" value="ALANINE RACEMASE, BIOSYNTHETIC"/>
    <property type="match status" value="1"/>
</dbReference>
<feature type="modified residue" description="N6-(pyridoxal phosphate)lysine" evidence="9">
    <location>
        <position position="35"/>
    </location>
</feature>
<dbReference type="SUPFAM" id="SSF51419">
    <property type="entry name" value="PLP-binding barrel"/>
    <property type="match status" value="1"/>
</dbReference>
<evidence type="ECO:0000256" key="5">
    <source>
        <dbReference type="ARBA" id="ARBA00013089"/>
    </source>
</evidence>
<evidence type="ECO:0000259" key="10">
    <source>
        <dbReference type="SMART" id="SM01005"/>
    </source>
</evidence>
<dbReference type="InterPro" id="IPR029066">
    <property type="entry name" value="PLP-binding_barrel"/>
</dbReference>
<dbReference type="Pfam" id="PF01168">
    <property type="entry name" value="Ala_racemase_N"/>
    <property type="match status" value="1"/>
</dbReference>
<comment type="catalytic activity">
    <reaction evidence="1 9">
        <text>L-alanine = D-alanine</text>
        <dbReference type="Rhea" id="RHEA:20249"/>
        <dbReference type="ChEBI" id="CHEBI:57416"/>
        <dbReference type="ChEBI" id="CHEBI:57972"/>
        <dbReference type="EC" id="5.1.1.1"/>
    </reaction>
</comment>
<gene>
    <name evidence="11" type="primary">alr</name>
    <name evidence="11" type="ORF">Q3O60_08760</name>
</gene>
<dbReference type="Pfam" id="PF00842">
    <property type="entry name" value="Ala_racemase_C"/>
    <property type="match status" value="1"/>
</dbReference>
<dbReference type="Proteomes" id="UP001231616">
    <property type="component" value="Unassembled WGS sequence"/>
</dbReference>
<comment type="function">
    <text evidence="9">Catalyzes the interconversion of L-alanine and D-alanine. May also act on other amino acids.</text>
</comment>
<dbReference type="RefSeq" id="WP_305893543.1">
    <property type="nucleotide sequence ID" value="NZ_JAUZVZ010000010.1"/>
</dbReference>
<dbReference type="InterPro" id="IPR001608">
    <property type="entry name" value="Ala_racemase_N"/>
</dbReference>
<reference evidence="11 12" key="1">
    <citation type="submission" date="2023-08" db="EMBL/GenBank/DDBJ databases">
        <authorList>
            <person name="Joshi A."/>
            <person name="Thite S."/>
        </authorList>
    </citation>
    <scope>NUCLEOTIDE SEQUENCE [LARGE SCALE GENOMIC DNA]</scope>
    <source>
        <strain evidence="11 12">AC40</strain>
    </source>
</reference>
<comment type="similarity">
    <text evidence="4 9">Belongs to the alanine racemase family.</text>
</comment>
<evidence type="ECO:0000313" key="12">
    <source>
        <dbReference type="Proteomes" id="UP001231616"/>
    </source>
</evidence>
<organism evidence="11 12">
    <name type="scientific">Alkalimonas collagenimarina</name>
    <dbReference type="NCBI Taxonomy" id="400390"/>
    <lineage>
        <taxon>Bacteria</taxon>
        <taxon>Pseudomonadati</taxon>
        <taxon>Pseudomonadota</taxon>
        <taxon>Gammaproteobacteria</taxon>
        <taxon>Alkalimonas</taxon>
    </lineage>
</organism>
<dbReference type="CDD" id="cd06827">
    <property type="entry name" value="PLPDE_III_AR_proteobact"/>
    <property type="match status" value="1"/>
</dbReference>
<dbReference type="PANTHER" id="PTHR30511">
    <property type="entry name" value="ALANINE RACEMASE"/>
    <property type="match status" value="1"/>
</dbReference>
<keyword evidence="6 9" id="KW-0663">Pyridoxal phosphate</keyword>
<evidence type="ECO:0000256" key="3">
    <source>
        <dbReference type="ARBA" id="ARBA00004752"/>
    </source>
</evidence>
<feature type="active site" description="Proton acceptor; specific for L-alanine" evidence="9">
    <location>
        <position position="255"/>
    </location>
</feature>
<dbReference type="InterPro" id="IPR011079">
    <property type="entry name" value="Ala_racemase_C"/>
</dbReference>
<feature type="binding site" evidence="9">
    <location>
        <position position="130"/>
    </location>
    <ligand>
        <name>substrate</name>
    </ligand>
</feature>
<dbReference type="InterPro" id="IPR009006">
    <property type="entry name" value="Ala_racemase/Decarboxylase_C"/>
</dbReference>